<dbReference type="InterPro" id="IPR013088">
    <property type="entry name" value="Znf_NHR/GATA"/>
</dbReference>
<evidence type="ECO:0000256" key="2">
    <source>
        <dbReference type="ARBA" id="ARBA00022771"/>
    </source>
</evidence>
<proteinExistence type="predicted"/>
<dbReference type="CDD" id="cd06916">
    <property type="entry name" value="NR_DBD_like"/>
    <property type="match status" value="1"/>
</dbReference>
<feature type="domain" description="Nuclear receptor" evidence="9">
    <location>
        <begin position="105"/>
        <end position="180"/>
    </location>
</feature>
<feature type="domain" description="Nuclear receptor" evidence="9">
    <location>
        <begin position="253"/>
        <end position="302"/>
    </location>
</feature>
<dbReference type="GO" id="GO:0000122">
    <property type="term" value="P:negative regulation of transcription by RNA polymerase II"/>
    <property type="evidence" value="ECO:0007669"/>
    <property type="project" value="TreeGrafter"/>
</dbReference>
<accession>E4XAT8</accession>
<dbReference type="SUPFAM" id="SSF48508">
    <property type="entry name" value="Nuclear receptor ligand-binding domain"/>
    <property type="match status" value="1"/>
</dbReference>
<gene>
    <name evidence="11" type="ORF">GSOID_T00005201001</name>
</gene>
<dbReference type="InterPro" id="IPR050234">
    <property type="entry name" value="Nuclear_hormone_rcpt_NR1"/>
</dbReference>
<keyword evidence="2" id="KW-0863">Zinc-finger</keyword>
<keyword evidence="12" id="KW-1185">Reference proteome</keyword>
<dbReference type="SMART" id="SM00430">
    <property type="entry name" value="HOLI"/>
    <property type="match status" value="1"/>
</dbReference>
<dbReference type="Pfam" id="PF00104">
    <property type="entry name" value="Hormone_recep"/>
    <property type="match status" value="1"/>
</dbReference>
<keyword evidence="8" id="KW-0539">Nucleus</keyword>
<dbReference type="InParanoid" id="E4XAT8"/>
<dbReference type="Gene3D" id="3.30.50.10">
    <property type="entry name" value="Erythroid Transcription Factor GATA-1, subunit A"/>
    <property type="match status" value="2"/>
</dbReference>
<keyword evidence="5" id="KW-0238">DNA-binding</keyword>
<protein>
    <recommendedName>
        <fullName evidence="13">Nuclear receptor domain-containing protein</fullName>
    </recommendedName>
</protein>
<evidence type="ECO:0000313" key="12">
    <source>
        <dbReference type="Proteomes" id="UP000001307"/>
    </source>
</evidence>
<organism evidence="11">
    <name type="scientific">Oikopleura dioica</name>
    <name type="common">Tunicate</name>
    <dbReference type="NCBI Taxonomy" id="34765"/>
    <lineage>
        <taxon>Eukaryota</taxon>
        <taxon>Metazoa</taxon>
        <taxon>Chordata</taxon>
        <taxon>Tunicata</taxon>
        <taxon>Appendicularia</taxon>
        <taxon>Copelata</taxon>
        <taxon>Oikopleuridae</taxon>
        <taxon>Oikopleura</taxon>
    </lineage>
</organism>
<dbReference type="PANTHER" id="PTHR24082">
    <property type="entry name" value="NUCLEAR HORMONE RECEPTOR"/>
    <property type="match status" value="1"/>
</dbReference>
<dbReference type="PRINTS" id="PR00047">
    <property type="entry name" value="STROIDFINGER"/>
</dbReference>
<evidence type="ECO:0000259" key="9">
    <source>
        <dbReference type="PROSITE" id="PS51030"/>
    </source>
</evidence>
<dbReference type="Proteomes" id="UP000001307">
    <property type="component" value="Unassembled WGS sequence"/>
</dbReference>
<dbReference type="GO" id="GO:0004879">
    <property type="term" value="F:nuclear receptor activity"/>
    <property type="evidence" value="ECO:0007669"/>
    <property type="project" value="TreeGrafter"/>
</dbReference>
<dbReference type="PANTHER" id="PTHR24082:SF507">
    <property type="entry name" value="BILE ACID RECEPTOR-RELATED"/>
    <property type="match status" value="1"/>
</dbReference>
<dbReference type="GO" id="GO:0030154">
    <property type="term" value="P:cell differentiation"/>
    <property type="evidence" value="ECO:0007669"/>
    <property type="project" value="TreeGrafter"/>
</dbReference>
<keyword evidence="3" id="KW-0862">Zinc</keyword>
<evidence type="ECO:0000256" key="5">
    <source>
        <dbReference type="ARBA" id="ARBA00023125"/>
    </source>
</evidence>
<dbReference type="SUPFAM" id="SSF57716">
    <property type="entry name" value="Glucocorticoid receptor-like (DNA-binding domain)"/>
    <property type="match status" value="2"/>
</dbReference>
<evidence type="ECO:0000259" key="10">
    <source>
        <dbReference type="PROSITE" id="PS51843"/>
    </source>
</evidence>
<feature type="domain" description="NR LBD" evidence="10">
    <location>
        <begin position="362"/>
        <end position="551"/>
    </location>
</feature>
<keyword evidence="6" id="KW-0804">Transcription</keyword>
<evidence type="ECO:0000256" key="7">
    <source>
        <dbReference type="ARBA" id="ARBA00023170"/>
    </source>
</evidence>
<dbReference type="GO" id="GO:0008270">
    <property type="term" value="F:zinc ion binding"/>
    <property type="evidence" value="ECO:0007669"/>
    <property type="project" value="UniProtKB-KW"/>
</dbReference>
<dbReference type="GO" id="GO:0000978">
    <property type="term" value="F:RNA polymerase II cis-regulatory region sequence-specific DNA binding"/>
    <property type="evidence" value="ECO:0007669"/>
    <property type="project" value="TreeGrafter"/>
</dbReference>
<dbReference type="InterPro" id="IPR000536">
    <property type="entry name" value="Nucl_hrmn_rcpt_lig-bd"/>
</dbReference>
<dbReference type="PROSITE" id="PS51030">
    <property type="entry name" value="NUCLEAR_REC_DBD_2"/>
    <property type="match status" value="2"/>
</dbReference>
<evidence type="ECO:0000256" key="4">
    <source>
        <dbReference type="ARBA" id="ARBA00023015"/>
    </source>
</evidence>
<keyword evidence="7" id="KW-0675">Receptor</keyword>
<dbReference type="InterPro" id="IPR001628">
    <property type="entry name" value="Znf_hrmn_rcpt"/>
</dbReference>
<dbReference type="Pfam" id="PF00105">
    <property type="entry name" value="zf-C4"/>
    <property type="match status" value="2"/>
</dbReference>
<dbReference type="EMBL" id="FN653032">
    <property type="protein sequence ID" value="CBY08619.1"/>
    <property type="molecule type" value="Genomic_DNA"/>
</dbReference>
<keyword evidence="4" id="KW-0805">Transcription regulation</keyword>
<dbReference type="Gene3D" id="1.10.565.10">
    <property type="entry name" value="Retinoid X Receptor"/>
    <property type="match status" value="1"/>
</dbReference>
<sequence length="551" mass="65112">MSFLQLTPRQQEILNLPEEFNGDFSLDDIFGESVNSDYHEQISSDSSSPQSIFDPAFFPEISNNSPENTDCNGNLKILVQDRQTVQASSRVKRIRKSVSKYDGLKMICQICDGKANGMHFNVLTCEGCKGFFRRSIRYQKTYKCRFEKNCKIHVDKKRKCCHCRLKKCLQLGMEASFVMNEEQILKKRKAAEYKKLMATVPNELENDEFDNIQKIFQNYKVNLNAQIVPENVQYHNEFFNEKLIFEKSSEDWFFRRSIRYQKTYKCRFEKNCKINVDKKRKCCHCRLKKCLQLGMEASFVMNEEQILKKRKAAEYKKLMATVPNELENDEFDNIQKIFQNYKVNLNAQIIPENVQYHKEFFNEKLIFEKSSEDYLCLGLPREAVLYFNQMRFRHIIELTNIQFYNIINFIKNLPEIDFFQTENQVQIIRSCIVEVYLVNLAQFYDETRDVITIGNSSYPLSSMLEIGVSEDGLENFKSILQALDKMQLTERESSLLIATIIFSEDRGCNEHKLFEVQEHYAFLLQKTLDERKLKKVKNRFPVRAYIFTVIN</sequence>
<reference evidence="11" key="1">
    <citation type="journal article" date="2010" name="Science">
        <title>Plasticity of animal genome architecture unmasked by rapid evolution of a pelagic tunicate.</title>
        <authorList>
            <person name="Denoeud F."/>
            <person name="Henriet S."/>
            <person name="Mungpakdee S."/>
            <person name="Aury J.M."/>
            <person name="Da Silva C."/>
            <person name="Brinkmann H."/>
            <person name="Mikhaleva J."/>
            <person name="Olsen L.C."/>
            <person name="Jubin C."/>
            <person name="Canestro C."/>
            <person name="Bouquet J.M."/>
            <person name="Danks G."/>
            <person name="Poulain J."/>
            <person name="Campsteijn C."/>
            <person name="Adamski M."/>
            <person name="Cross I."/>
            <person name="Yadetie F."/>
            <person name="Muffato M."/>
            <person name="Louis A."/>
            <person name="Butcher S."/>
            <person name="Tsagkogeorga G."/>
            <person name="Konrad A."/>
            <person name="Singh S."/>
            <person name="Jensen M.F."/>
            <person name="Cong E.H."/>
            <person name="Eikeseth-Otteraa H."/>
            <person name="Noel B."/>
            <person name="Anthouard V."/>
            <person name="Porcel B.M."/>
            <person name="Kachouri-Lafond R."/>
            <person name="Nishino A."/>
            <person name="Ugolini M."/>
            <person name="Chourrout P."/>
            <person name="Nishida H."/>
            <person name="Aasland R."/>
            <person name="Huzurbazar S."/>
            <person name="Westhof E."/>
            <person name="Delsuc F."/>
            <person name="Lehrach H."/>
            <person name="Reinhardt R."/>
            <person name="Weissenbach J."/>
            <person name="Roy S.W."/>
            <person name="Artiguenave F."/>
            <person name="Postlethwait J.H."/>
            <person name="Manak J.R."/>
            <person name="Thompson E.M."/>
            <person name="Jaillon O."/>
            <person name="Du Pasquier L."/>
            <person name="Boudinot P."/>
            <person name="Liberles D.A."/>
            <person name="Volff J.N."/>
            <person name="Philippe H."/>
            <person name="Lenhard B."/>
            <person name="Roest Crollius H."/>
            <person name="Wincker P."/>
            <person name="Chourrout D."/>
        </authorList>
    </citation>
    <scope>NUCLEOTIDE SEQUENCE [LARGE SCALE GENOMIC DNA]</scope>
</reference>
<dbReference type="InterPro" id="IPR035500">
    <property type="entry name" value="NHR-like_dom_sf"/>
</dbReference>
<dbReference type="AlphaFoldDB" id="E4XAT8"/>
<evidence type="ECO:0000256" key="8">
    <source>
        <dbReference type="ARBA" id="ARBA00023242"/>
    </source>
</evidence>
<evidence type="ECO:0000256" key="1">
    <source>
        <dbReference type="ARBA" id="ARBA00022723"/>
    </source>
</evidence>
<dbReference type="SMART" id="SM00399">
    <property type="entry name" value="ZnF_C4"/>
    <property type="match status" value="2"/>
</dbReference>
<keyword evidence="1" id="KW-0479">Metal-binding</keyword>
<name>E4XAT8_OIKDI</name>
<dbReference type="GO" id="GO:0045944">
    <property type="term" value="P:positive regulation of transcription by RNA polymerase II"/>
    <property type="evidence" value="ECO:0007669"/>
    <property type="project" value="TreeGrafter"/>
</dbReference>
<evidence type="ECO:0000256" key="3">
    <source>
        <dbReference type="ARBA" id="ARBA00022833"/>
    </source>
</evidence>
<dbReference type="PROSITE" id="PS51843">
    <property type="entry name" value="NR_LBD"/>
    <property type="match status" value="1"/>
</dbReference>
<evidence type="ECO:0000256" key="6">
    <source>
        <dbReference type="ARBA" id="ARBA00023163"/>
    </source>
</evidence>
<evidence type="ECO:0008006" key="13">
    <source>
        <dbReference type="Google" id="ProtNLM"/>
    </source>
</evidence>
<evidence type="ECO:0000313" key="11">
    <source>
        <dbReference type="EMBL" id="CBY08619.1"/>
    </source>
</evidence>